<dbReference type="InterPro" id="IPR024409">
    <property type="entry name" value="DUF3833"/>
</dbReference>
<dbReference type="AlphaFoldDB" id="A0A0C5VNP5"/>
<organism evidence="1 2">
    <name type="scientific">Gynuella sunshinyii YC6258</name>
    <dbReference type="NCBI Taxonomy" id="1445510"/>
    <lineage>
        <taxon>Bacteria</taxon>
        <taxon>Pseudomonadati</taxon>
        <taxon>Pseudomonadota</taxon>
        <taxon>Gammaproteobacteria</taxon>
        <taxon>Oceanospirillales</taxon>
        <taxon>Saccharospirillaceae</taxon>
        <taxon>Gynuella</taxon>
    </lineage>
</organism>
<name>A0A0C5VNP5_9GAMM</name>
<proteinExistence type="predicted"/>
<sequence length="164" mass="18951">MLSSCSNKLSYYENTEPKLAFDEYFSGNLNGWGLVQNWKGQVVRRFDIKMTGSWQGDKGELHEQFHYYDGEDQQRVWRIQKLDDGSFEGRADDILGPAVGASNGNAINWHYVIDLPVGGKVYRVKFDDWMWLMNDGVLINRSYIKKFGITVAELTIFIQRAKPE</sequence>
<evidence type="ECO:0000313" key="2">
    <source>
        <dbReference type="Proteomes" id="UP000032266"/>
    </source>
</evidence>
<dbReference type="STRING" id="1445510.YC6258_02985"/>
<dbReference type="KEGG" id="gsn:YC6258_02985"/>
<dbReference type="HOGENOM" id="CLU_113723_0_0_6"/>
<reference evidence="1 2" key="1">
    <citation type="submission" date="2014-01" db="EMBL/GenBank/DDBJ databases">
        <title>Full genme sequencing of cellulolytic bacterium Gynuella sunshinyii YC6258T gen. nov., sp. nov.</title>
        <authorList>
            <person name="Khan H."/>
            <person name="Chung E.J."/>
            <person name="Chung Y.R."/>
        </authorList>
    </citation>
    <scope>NUCLEOTIDE SEQUENCE [LARGE SCALE GENOMIC DNA]</scope>
    <source>
        <strain evidence="1 2">YC6258</strain>
    </source>
</reference>
<evidence type="ECO:0000313" key="1">
    <source>
        <dbReference type="EMBL" id="AJQ95023.1"/>
    </source>
</evidence>
<keyword evidence="2" id="KW-1185">Reference proteome</keyword>
<accession>A0A0C5VNP5</accession>
<dbReference type="OrthoDB" id="5296954at2"/>
<evidence type="ECO:0008006" key="3">
    <source>
        <dbReference type="Google" id="ProtNLM"/>
    </source>
</evidence>
<gene>
    <name evidence="1" type="ORF">YC6258_02985</name>
</gene>
<dbReference type="Proteomes" id="UP000032266">
    <property type="component" value="Chromosome"/>
</dbReference>
<protein>
    <recommendedName>
        <fullName evidence="3">Lipoprotein</fullName>
    </recommendedName>
</protein>
<dbReference type="EMBL" id="CP007142">
    <property type="protein sequence ID" value="AJQ95023.1"/>
    <property type="molecule type" value="Genomic_DNA"/>
</dbReference>
<dbReference type="Pfam" id="PF12915">
    <property type="entry name" value="DUF3833"/>
    <property type="match status" value="1"/>
</dbReference>